<reference evidence="1" key="1">
    <citation type="submission" date="2025-08" db="UniProtKB">
        <authorList>
            <consortium name="Ensembl"/>
        </authorList>
    </citation>
    <scope>IDENTIFICATION</scope>
</reference>
<dbReference type="Ensembl" id="ENSTMTT00000030296.1">
    <property type="protein sequence ID" value="ENSTMTP00000029225.1"/>
    <property type="gene ID" value="ENSTMTG00000021166.1"/>
</dbReference>
<dbReference type="InParanoid" id="A0A674K6J2"/>
<proteinExistence type="predicted"/>
<name>A0A674K6J2_9SAUR</name>
<dbReference type="AlphaFoldDB" id="A0A674K6J2"/>
<reference evidence="1" key="2">
    <citation type="submission" date="2025-09" db="UniProtKB">
        <authorList>
            <consortium name="Ensembl"/>
        </authorList>
    </citation>
    <scope>IDENTIFICATION</scope>
</reference>
<organism evidence="1 2">
    <name type="scientific">Terrapene triunguis</name>
    <name type="common">Three-toed box turtle</name>
    <dbReference type="NCBI Taxonomy" id="2587831"/>
    <lineage>
        <taxon>Eukaryota</taxon>
        <taxon>Metazoa</taxon>
        <taxon>Chordata</taxon>
        <taxon>Craniata</taxon>
        <taxon>Vertebrata</taxon>
        <taxon>Euteleostomi</taxon>
        <taxon>Archelosauria</taxon>
        <taxon>Testudinata</taxon>
        <taxon>Testudines</taxon>
        <taxon>Cryptodira</taxon>
        <taxon>Durocryptodira</taxon>
        <taxon>Testudinoidea</taxon>
        <taxon>Emydidae</taxon>
        <taxon>Terrapene</taxon>
    </lineage>
</organism>
<dbReference type="Proteomes" id="UP000472274">
    <property type="component" value="Unplaced"/>
</dbReference>
<protein>
    <submittedName>
        <fullName evidence="1">Uncharacterized protein</fullName>
    </submittedName>
</protein>
<evidence type="ECO:0000313" key="2">
    <source>
        <dbReference type="Proteomes" id="UP000472274"/>
    </source>
</evidence>
<evidence type="ECO:0000313" key="1">
    <source>
        <dbReference type="Ensembl" id="ENSTMTP00000029225.1"/>
    </source>
</evidence>
<accession>A0A674K6J2</accession>
<sequence>ISVRRGSRGVGKEAQLPQGCSLLGEGAEKLPPLLQGLIEPGAERSGTPPLPAAALPKRLCDFKCAETRPFGVGRGRARPSGAAI</sequence>
<keyword evidence="2" id="KW-1185">Reference proteome</keyword>